<dbReference type="InterPro" id="IPR014284">
    <property type="entry name" value="RNA_pol_sigma-70_dom"/>
</dbReference>
<dbReference type="InterPro" id="IPR007627">
    <property type="entry name" value="RNA_pol_sigma70_r2"/>
</dbReference>
<keyword evidence="3" id="KW-1185">Reference proteome</keyword>
<evidence type="ECO:0000313" key="2">
    <source>
        <dbReference type="EMBL" id="MPQ43235.1"/>
    </source>
</evidence>
<dbReference type="GO" id="GO:0003700">
    <property type="term" value="F:DNA-binding transcription factor activity"/>
    <property type="evidence" value="ECO:0007669"/>
    <property type="project" value="InterPro"/>
</dbReference>
<dbReference type="Pfam" id="PF04542">
    <property type="entry name" value="Sigma70_r2"/>
    <property type="match status" value="1"/>
</dbReference>
<gene>
    <name evidence="2" type="ORF">GBZ86_05590</name>
</gene>
<dbReference type="EMBL" id="WHJC01000050">
    <property type="protein sequence ID" value="MPQ43235.1"/>
    <property type="molecule type" value="Genomic_DNA"/>
</dbReference>
<proteinExistence type="predicted"/>
<dbReference type="InterPro" id="IPR013324">
    <property type="entry name" value="RNA_pol_sigma_r3/r4-like"/>
</dbReference>
<evidence type="ECO:0000259" key="1">
    <source>
        <dbReference type="Pfam" id="PF04542"/>
    </source>
</evidence>
<feature type="domain" description="RNA polymerase sigma-70 region 2" evidence="1">
    <location>
        <begin position="34"/>
        <end position="97"/>
    </location>
</feature>
<dbReference type="SUPFAM" id="SSF88946">
    <property type="entry name" value="Sigma2 domain of RNA polymerase sigma factors"/>
    <property type="match status" value="1"/>
</dbReference>
<accession>A0A6I1MIN7</accession>
<protein>
    <submittedName>
        <fullName evidence="2">Sigma-70 family RNA polymerase sigma factor</fullName>
    </submittedName>
</protein>
<comment type="caution">
    <text evidence="2">The sequence shown here is derived from an EMBL/GenBank/DDBJ whole genome shotgun (WGS) entry which is preliminary data.</text>
</comment>
<dbReference type="InterPro" id="IPR013325">
    <property type="entry name" value="RNA_pol_sigma_r2"/>
</dbReference>
<dbReference type="Gene3D" id="1.10.1740.10">
    <property type="match status" value="1"/>
</dbReference>
<dbReference type="GO" id="GO:0006352">
    <property type="term" value="P:DNA-templated transcription initiation"/>
    <property type="evidence" value="ECO:0007669"/>
    <property type="project" value="InterPro"/>
</dbReference>
<evidence type="ECO:0000313" key="3">
    <source>
        <dbReference type="Proteomes" id="UP000430345"/>
    </source>
</evidence>
<reference evidence="2 3" key="1">
    <citation type="submission" date="2019-10" db="EMBL/GenBank/DDBJ databases">
        <title>The Genome Sequence of Clostridium tarantellae Isolated from Fish Brain.</title>
        <authorList>
            <person name="Bano L."/>
            <person name="Kiel M."/>
            <person name="Sales G."/>
            <person name="Doxey A.C."/>
            <person name="Mansfield M.J."/>
            <person name="Schiavone M."/>
            <person name="Rossetto O."/>
            <person name="Pirazzini M."/>
            <person name="Dobrindt U."/>
            <person name="Montecucco C."/>
        </authorList>
    </citation>
    <scope>NUCLEOTIDE SEQUENCE [LARGE SCALE GENOMIC DNA]</scope>
    <source>
        <strain evidence="2 3">DSM 3997</strain>
    </source>
</reference>
<organism evidence="2 3">
    <name type="scientific">Clostridium tarantellae</name>
    <dbReference type="NCBI Taxonomy" id="39493"/>
    <lineage>
        <taxon>Bacteria</taxon>
        <taxon>Bacillati</taxon>
        <taxon>Bacillota</taxon>
        <taxon>Clostridia</taxon>
        <taxon>Eubacteriales</taxon>
        <taxon>Clostridiaceae</taxon>
        <taxon>Clostridium</taxon>
    </lineage>
</organism>
<dbReference type="NCBIfam" id="TIGR02937">
    <property type="entry name" value="sigma70-ECF"/>
    <property type="match status" value="1"/>
</dbReference>
<dbReference type="AlphaFoldDB" id="A0A6I1MIN7"/>
<dbReference type="RefSeq" id="WP_152888575.1">
    <property type="nucleotide sequence ID" value="NZ_WHJC01000050.1"/>
</dbReference>
<dbReference type="OrthoDB" id="9783788at2"/>
<dbReference type="Proteomes" id="UP000430345">
    <property type="component" value="Unassembled WGS sequence"/>
</dbReference>
<name>A0A6I1MIN7_9CLOT</name>
<sequence>MNNINKIDLKALESAVIKAKNNDIEAKEYIINIFMPFILKTSSTVYINNMDKEDIIQESIIALMISIIKYNGDKSFFWYAIRAIKNNIYYLLRKHKKYNNNTSLDNIVLVSNEDVDKELLRQEDHHVLCQLLHKLTKSEYNIVFKYFFLDYNYNELIRDTNLKYNNIACKKYTALKKLKKHINSH</sequence>
<dbReference type="SUPFAM" id="SSF88659">
    <property type="entry name" value="Sigma3 and sigma4 domains of RNA polymerase sigma factors"/>
    <property type="match status" value="1"/>
</dbReference>